<dbReference type="Proteomes" id="UP000307440">
    <property type="component" value="Unassembled WGS sequence"/>
</dbReference>
<protein>
    <submittedName>
        <fullName evidence="2">Uncharacterized protein</fullName>
    </submittedName>
</protein>
<organism evidence="2 3">
    <name type="scientific">Coprinopsis marcescibilis</name>
    <name type="common">Agaric fungus</name>
    <name type="synonym">Psathyrella marcescibilis</name>
    <dbReference type="NCBI Taxonomy" id="230819"/>
    <lineage>
        <taxon>Eukaryota</taxon>
        <taxon>Fungi</taxon>
        <taxon>Dikarya</taxon>
        <taxon>Basidiomycota</taxon>
        <taxon>Agaricomycotina</taxon>
        <taxon>Agaricomycetes</taxon>
        <taxon>Agaricomycetidae</taxon>
        <taxon>Agaricales</taxon>
        <taxon>Agaricineae</taxon>
        <taxon>Psathyrellaceae</taxon>
        <taxon>Coprinopsis</taxon>
    </lineage>
</organism>
<keyword evidence="1" id="KW-0732">Signal</keyword>
<sequence length="92" mass="10538">MQWRSLQIVIGLALPFAHALIRFPCSQLVTERSDPLVTPGMVSPHLHQIVGGVSFKLFSRRGKIPYCRRDLEIECVSASLCWLISWSDFRRI</sequence>
<keyword evidence="3" id="KW-1185">Reference proteome</keyword>
<evidence type="ECO:0000313" key="2">
    <source>
        <dbReference type="EMBL" id="TFK21426.1"/>
    </source>
</evidence>
<name>A0A5C3KMK6_COPMA</name>
<proteinExistence type="predicted"/>
<feature type="signal peptide" evidence="1">
    <location>
        <begin position="1"/>
        <end position="19"/>
    </location>
</feature>
<evidence type="ECO:0000313" key="3">
    <source>
        <dbReference type="Proteomes" id="UP000307440"/>
    </source>
</evidence>
<evidence type="ECO:0000256" key="1">
    <source>
        <dbReference type="SAM" id="SignalP"/>
    </source>
</evidence>
<gene>
    <name evidence="2" type="ORF">FA15DRAFT_597895</name>
</gene>
<dbReference type="STRING" id="230819.A0A5C3KMK6"/>
<dbReference type="AlphaFoldDB" id="A0A5C3KMK6"/>
<accession>A0A5C3KMK6</accession>
<feature type="chain" id="PRO_5022876639" evidence="1">
    <location>
        <begin position="20"/>
        <end position="92"/>
    </location>
</feature>
<dbReference type="EMBL" id="ML210269">
    <property type="protein sequence ID" value="TFK21426.1"/>
    <property type="molecule type" value="Genomic_DNA"/>
</dbReference>
<reference evidence="2 3" key="1">
    <citation type="journal article" date="2019" name="Nat. Ecol. Evol.">
        <title>Megaphylogeny resolves global patterns of mushroom evolution.</title>
        <authorList>
            <person name="Varga T."/>
            <person name="Krizsan K."/>
            <person name="Foldi C."/>
            <person name="Dima B."/>
            <person name="Sanchez-Garcia M."/>
            <person name="Sanchez-Ramirez S."/>
            <person name="Szollosi G.J."/>
            <person name="Szarkandi J.G."/>
            <person name="Papp V."/>
            <person name="Albert L."/>
            <person name="Andreopoulos W."/>
            <person name="Angelini C."/>
            <person name="Antonin V."/>
            <person name="Barry K.W."/>
            <person name="Bougher N.L."/>
            <person name="Buchanan P."/>
            <person name="Buyck B."/>
            <person name="Bense V."/>
            <person name="Catcheside P."/>
            <person name="Chovatia M."/>
            <person name="Cooper J."/>
            <person name="Damon W."/>
            <person name="Desjardin D."/>
            <person name="Finy P."/>
            <person name="Geml J."/>
            <person name="Haridas S."/>
            <person name="Hughes K."/>
            <person name="Justo A."/>
            <person name="Karasinski D."/>
            <person name="Kautmanova I."/>
            <person name="Kiss B."/>
            <person name="Kocsube S."/>
            <person name="Kotiranta H."/>
            <person name="LaButti K.M."/>
            <person name="Lechner B.E."/>
            <person name="Liimatainen K."/>
            <person name="Lipzen A."/>
            <person name="Lukacs Z."/>
            <person name="Mihaltcheva S."/>
            <person name="Morgado L.N."/>
            <person name="Niskanen T."/>
            <person name="Noordeloos M.E."/>
            <person name="Ohm R.A."/>
            <person name="Ortiz-Santana B."/>
            <person name="Ovrebo C."/>
            <person name="Racz N."/>
            <person name="Riley R."/>
            <person name="Savchenko A."/>
            <person name="Shiryaev A."/>
            <person name="Soop K."/>
            <person name="Spirin V."/>
            <person name="Szebenyi C."/>
            <person name="Tomsovsky M."/>
            <person name="Tulloss R.E."/>
            <person name="Uehling J."/>
            <person name="Grigoriev I.V."/>
            <person name="Vagvolgyi C."/>
            <person name="Papp T."/>
            <person name="Martin F.M."/>
            <person name="Miettinen O."/>
            <person name="Hibbett D.S."/>
            <person name="Nagy L.G."/>
        </authorList>
    </citation>
    <scope>NUCLEOTIDE SEQUENCE [LARGE SCALE GENOMIC DNA]</scope>
    <source>
        <strain evidence="2 3">CBS 121175</strain>
    </source>
</reference>
<dbReference type="OrthoDB" id="4773550at2759"/>